<dbReference type="AlphaFoldDB" id="A0AA89BNZ9"/>
<organism evidence="2 3">
    <name type="scientific">Escallonia herrerae</name>
    <dbReference type="NCBI Taxonomy" id="1293975"/>
    <lineage>
        <taxon>Eukaryota</taxon>
        <taxon>Viridiplantae</taxon>
        <taxon>Streptophyta</taxon>
        <taxon>Embryophyta</taxon>
        <taxon>Tracheophyta</taxon>
        <taxon>Spermatophyta</taxon>
        <taxon>Magnoliopsida</taxon>
        <taxon>eudicotyledons</taxon>
        <taxon>Gunneridae</taxon>
        <taxon>Pentapetalae</taxon>
        <taxon>asterids</taxon>
        <taxon>campanulids</taxon>
        <taxon>Escalloniales</taxon>
        <taxon>Escalloniaceae</taxon>
        <taxon>Escallonia</taxon>
    </lineage>
</organism>
<sequence length="235" mass="26934">MHNYIEQSDGNQIYKVLTLVNSNLAELPLAVDSMGKSTRKPEIKNLPYMTASHLLERGKTWEWSKRCQTAFEGLKEAVTEEPILALPDHTKVFELQTNASDFAIGGVLMQEGHPIAFESRKLNDTEWRYTVQEKKMTAVIHCLRTWRHYLLGSQFLIKTDNIATSYFQSQKKLSPKQVRWQDFLAEFDYPLTPLALAGDYKGRSPLAAQVARSWQGRGTSKRTWRALTLTKPSTR</sequence>
<dbReference type="InterPro" id="IPR043128">
    <property type="entry name" value="Rev_trsase/Diguanyl_cyclase"/>
</dbReference>
<keyword evidence="3" id="KW-1185">Reference proteome</keyword>
<gene>
    <name evidence="2" type="ORF">RJ639_027289</name>
</gene>
<comment type="caution">
    <text evidence="2">The sequence shown here is derived from an EMBL/GenBank/DDBJ whole genome shotgun (WGS) entry which is preliminary data.</text>
</comment>
<dbReference type="SUPFAM" id="SSF56672">
    <property type="entry name" value="DNA/RNA polymerases"/>
    <property type="match status" value="1"/>
</dbReference>
<dbReference type="InterPro" id="IPR041577">
    <property type="entry name" value="RT_RNaseH_2"/>
</dbReference>
<dbReference type="PANTHER" id="PTHR34072">
    <property type="entry name" value="ENZYMATIC POLYPROTEIN-RELATED"/>
    <property type="match status" value="1"/>
</dbReference>
<dbReference type="Proteomes" id="UP001188597">
    <property type="component" value="Unassembled WGS sequence"/>
</dbReference>
<evidence type="ECO:0000313" key="3">
    <source>
        <dbReference type="Proteomes" id="UP001188597"/>
    </source>
</evidence>
<reference evidence="2" key="1">
    <citation type="submission" date="2022-12" db="EMBL/GenBank/DDBJ databases">
        <title>Draft genome assemblies for two species of Escallonia (Escalloniales).</title>
        <authorList>
            <person name="Chanderbali A."/>
            <person name="Dervinis C."/>
            <person name="Anghel I."/>
            <person name="Soltis D."/>
            <person name="Soltis P."/>
            <person name="Zapata F."/>
        </authorList>
    </citation>
    <scope>NUCLEOTIDE SEQUENCE</scope>
    <source>
        <strain evidence="2">UCBG64.0493</strain>
        <tissue evidence="2">Leaf</tissue>
    </source>
</reference>
<protein>
    <recommendedName>
        <fullName evidence="1">Reverse transcriptase/retrotransposon-derived protein RNase H-like domain-containing protein</fullName>
    </recommendedName>
</protein>
<name>A0AA89BNZ9_9ASTE</name>
<dbReference type="PANTHER" id="PTHR34072:SF41">
    <property type="entry name" value="REVERSE TRANSCRIPTASE_RETROTRANSPOSON-DERIVED PROTEIN RNASE H-LIKE DOMAIN-CONTAINING PROTEIN"/>
    <property type="match status" value="1"/>
</dbReference>
<dbReference type="CDD" id="cd09274">
    <property type="entry name" value="RNase_HI_RT_Ty3"/>
    <property type="match status" value="1"/>
</dbReference>
<feature type="domain" description="Reverse transcriptase/retrotransposon-derived protein RNase H-like" evidence="1">
    <location>
        <begin position="63"/>
        <end position="157"/>
    </location>
</feature>
<dbReference type="Pfam" id="PF17919">
    <property type="entry name" value="RT_RNaseH_2"/>
    <property type="match status" value="1"/>
</dbReference>
<dbReference type="InterPro" id="IPR043502">
    <property type="entry name" value="DNA/RNA_pol_sf"/>
</dbReference>
<proteinExistence type="predicted"/>
<evidence type="ECO:0000259" key="1">
    <source>
        <dbReference type="Pfam" id="PF17919"/>
    </source>
</evidence>
<accession>A0AA89BNZ9</accession>
<dbReference type="EMBL" id="JAVXUP010000092">
    <property type="protein sequence ID" value="KAK3038626.1"/>
    <property type="molecule type" value="Genomic_DNA"/>
</dbReference>
<dbReference type="Gene3D" id="3.30.70.270">
    <property type="match status" value="1"/>
</dbReference>
<evidence type="ECO:0000313" key="2">
    <source>
        <dbReference type="EMBL" id="KAK3038626.1"/>
    </source>
</evidence>
<dbReference type="Gene3D" id="3.10.20.370">
    <property type="match status" value="1"/>
</dbReference>